<dbReference type="GeneID" id="27340398"/>
<dbReference type="HOGENOM" id="CLU_386839_0_0_1"/>
<feature type="compositionally biased region" description="Low complexity" evidence="1">
    <location>
        <begin position="684"/>
        <end position="703"/>
    </location>
</feature>
<dbReference type="Proteomes" id="UP000054466">
    <property type="component" value="Unassembled WGS sequence"/>
</dbReference>
<dbReference type="RefSeq" id="XP_016254642.1">
    <property type="nucleotide sequence ID" value="XM_016387714.1"/>
</dbReference>
<dbReference type="AlphaFoldDB" id="A0A0D2A265"/>
<sequence length="714" mass="79256">MAQSASSREPYTRFIPVEPNSSRYNARLSKAERAMLGPRLRLLQEQGSSRHDMQLEVRSLIGRPVTLAQLDGLLKEHNICFYKQPQCPVALNTSRSDAPLSQGDNATPTHGCTSPSVSGHKSGLEASNRPESPESKPPPTDCVHLRFEDVFMVDSEQSHGQPKEHRDYEMIAARSAIDSGTSQSEPTGLATEAAEHGVQFLSGCKTVIQSLDSSLIFATRRLHGPQGPEMVVSSSAVGIVSAPLPSTYRLSRTAFDLYTTTMLGTQDSMDRAAKLKNMATIIFILRDFTEAFNLYFLIYFHFRENKKTVDSAHPRMVLGAINCARSASTTVQKQIVSMLIEDVRSTLLQQYPLPSMHDVRTWKYLEAVERQCIHENTGTLTIALLESHEDLAYWAVTAMHLSNDKLNKDCGGAPGCCMTLGQGQIMEHLRECETTRRCFRFAVDKVKSYIKRNSHMFDQPFREDSIQRGDYNAQEVACSILEECLADRAAYPVGSNHSESDNHRGLPCDLNGLAVAVIPFLLEPILIGRRNLEMELFPSASDPLLSDLLRCSIQDIRQGIEYPPRYNAMIESIIDHFSPKFNPRFLHTSNIPDSRLRRITMGIASILPISGTMTETDVEEGWNTLKVQQTASAVQAFPLREKTTLAHGLPTLAQSFTSSTSSDYRRFRTTAFRARPGTAASIASQQTGSSSQRSQNSSLRFSRVTGLPSNPSSP</sequence>
<dbReference type="EMBL" id="KN847040">
    <property type="protein sequence ID" value="KIW34426.1"/>
    <property type="molecule type" value="Genomic_DNA"/>
</dbReference>
<proteinExistence type="predicted"/>
<protein>
    <submittedName>
        <fullName evidence="2">Uncharacterized protein</fullName>
    </submittedName>
</protein>
<feature type="region of interest" description="Disordered" evidence="1">
    <location>
        <begin position="93"/>
        <end position="142"/>
    </location>
</feature>
<evidence type="ECO:0000313" key="3">
    <source>
        <dbReference type="Proteomes" id="UP000054466"/>
    </source>
</evidence>
<evidence type="ECO:0000256" key="1">
    <source>
        <dbReference type="SAM" id="MobiDB-lite"/>
    </source>
</evidence>
<dbReference type="OrthoDB" id="10391261at2759"/>
<keyword evidence="3" id="KW-1185">Reference proteome</keyword>
<feature type="region of interest" description="Disordered" evidence="1">
    <location>
        <begin position="676"/>
        <end position="714"/>
    </location>
</feature>
<gene>
    <name evidence="2" type="ORF">PV07_01204</name>
</gene>
<feature type="compositionally biased region" description="Polar residues" evidence="1">
    <location>
        <begin position="102"/>
        <end position="119"/>
    </location>
</feature>
<evidence type="ECO:0000313" key="2">
    <source>
        <dbReference type="EMBL" id="KIW34426.1"/>
    </source>
</evidence>
<organism evidence="2 3">
    <name type="scientific">Cladophialophora immunda</name>
    <dbReference type="NCBI Taxonomy" id="569365"/>
    <lineage>
        <taxon>Eukaryota</taxon>
        <taxon>Fungi</taxon>
        <taxon>Dikarya</taxon>
        <taxon>Ascomycota</taxon>
        <taxon>Pezizomycotina</taxon>
        <taxon>Eurotiomycetes</taxon>
        <taxon>Chaetothyriomycetidae</taxon>
        <taxon>Chaetothyriales</taxon>
        <taxon>Herpotrichiellaceae</taxon>
        <taxon>Cladophialophora</taxon>
    </lineage>
</organism>
<dbReference type="VEuPathDB" id="FungiDB:PV07_01204"/>
<reference evidence="2 3" key="1">
    <citation type="submission" date="2015-01" db="EMBL/GenBank/DDBJ databases">
        <title>The Genome Sequence of Cladophialophora immunda CBS83496.</title>
        <authorList>
            <consortium name="The Broad Institute Genomics Platform"/>
            <person name="Cuomo C."/>
            <person name="de Hoog S."/>
            <person name="Gorbushina A."/>
            <person name="Stielow B."/>
            <person name="Teixiera M."/>
            <person name="Abouelleil A."/>
            <person name="Chapman S.B."/>
            <person name="Priest M."/>
            <person name="Young S.K."/>
            <person name="Wortman J."/>
            <person name="Nusbaum C."/>
            <person name="Birren B."/>
        </authorList>
    </citation>
    <scope>NUCLEOTIDE SEQUENCE [LARGE SCALE GENOMIC DNA]</scope>
    <source>
        <strain evidence="2 3">CBS 83496</strain>
    </source>
</reference>
<name>A0A0D2A265_9EURO</name>
<accession>A0A0D2A265</accession>